<dbReference type="AlphaFoldDB" id="A0AAV9DFN0"/>
<reference evidence="2" key="2">
    <citation type="submission" date="2023-06" db="EMBL/GenBank/DDBJ databases">
        <authorList>
            <person name="Ma L."/>
            <person name="Liu K.-W."/>
            <person name="Li Z."/>
            <person name="Hsiao Y.-Y."/>
            <person name="Qi Y."/>
            <person name="Fu T."/>
            <person name="Tang G."/>
            <person name="Zhang D."/>
            <person name="Sun W.-H."/>
            <person name="Liu D.-K."/>
            <person name="Li Y."/>
            <person name="Chen G.-Z."/>
            <person name="Liu X.-D."/>
            <person name="Liao X.-Y."/>
            <person name="Jiang Y.-T."/>
            <person name="Yu X."/>
            <person name="Hao Y."/>
            <person name="Huang J."/>
            <person name="Zhao X.-W."/>
            <person name="Ke S."/>
            <person name="Chen Y.-Y."/>
            <person name="Wu W.-L."/>
            <person name="Hsu J.-L."/>
            <person name="Lin Y.-F."/>
            <person name="Huang M.-D."/>
            <person name="Li C.-Y."/>
            <person name="Huang L."/>
            <person name="Wang Z.-W."/>
            <person name="Zhao X."/>
            <person name="Zhong W.-Y."/>
            <person name="Peng D.-H."/>
            <person name="Ahmad S."/>
            <person name="Lan S."/>
            <person name="Zhang J.-S."/>
            <person name="Tsai W.-C."/>
            <person name="Van De Peer Y."/>
            <person name="Liu Z.-J."/>
        </authorList>
    </citation>
    <scope>NUCLEOTIDE SEQUENCE</scope>
    <source>
        <strain evidence="2">CP</strain>
        <tissue evidence="2">Leaves</tissue>
    </source>
</reference>
<evidence type="ECO:0000256" key="1">
    <source>
        <dbReference type="SAM" id="MobiDB-lite"/>
    </source>
</evidence>
<reference evidence="2" key="1">
    <citation type="journal article" date="2023" name="Nat. Commun.">
        <title>Diploid and tetraploid genomes of Acorus and the evolution of monocots.</title>
        <authorList>
            <person name="Ma L."/>
            <person name="Liu K.W."/>
            <person name="Li Z."/>
            <person name="Hsiao Y.Y."/>
            <person name="Qi Y."/>
            <person name="Fu T."/>
            <person name="Tang G.D."/>
            <person name="Zhang D."/>
            <person name="Sun W.H."/>
            <person name="Liu D.K."/>
            <person name="Li Y."/>
            <person name="Chen G.Z."/>
            <person name="Liu X.D."/>
            <person name="Liao X.Y."/>
            <person name="Jiang Y.T."/>
            <person name="Yu X."/>
            <person name="Hao Y."/>
            <person name="Huang J."/>
            <person name="Zhao X.W."/>
            <person name="Ke S."/>
            <person name="Chen Y.Y."/>
            <person name="Wu W.L."/>
            <person name="Hsu J.L."/>
            <person name="Lin Y.F."/>
            <person name="Huang M.D."/>
            <person name="Li C.Y."/>
            <person name="Huang L."/>
            <person name="Wang Z.W."/>
            <person name="Zhao X."/>
            <person name="Zhong W.Y."/>
            <person name="Peng D.H."/>
            <person name="Ahmad S."/>
            <person name="Lan S."/>
            <person name="Zhang J.S."/>
            <person name="Tsai W.C."/>
            <person name="Van de Peer Y."/>
            <person name="Liu Z.J."/>
        </authorList>
    </citation>
    <scope>NUCLEOTIDE SEQUENCE</scope>
    <source>
        <tissue evidence="2">Leaves</tissue>
    </source>
</reference>
<comment type="caution">
    <text evidence="2">The sequence shown here is derived from an EMBL/GenBank/DDBJ whole genome shotgun (WGS) entry which is preliminary data.</text>
</comment>
<name>A0AAV9DFN0_ACOCL</name>
<sequence>MARTPGDKHGIDCEGGSSKEHHRQAHGGRDPAGAAETRLRAVVQCEEGFPRRIRESSPVGTLLCLDQHCPFHLSESLRVIPPEKGSPSSLHGHPIWPRGDLGVVDFCYAAKVRFRLRELSKFYQLKPSPKGDGSYCLVRCPDVPLLILDIGDTFLGWRNHPLKISGMWKSVDSSWQLPFVFRSSPLGK</sequence>
<gene>
    <name evidence="2" type="ORF">QJS10_CPB13g01496</name>
</gene>
<dbReference type="EMBL" id="JAUJYO010000013">
    <property type="protein sequence ID" value="KAK1300381.1"/>
    <property type="molecule type" value="Genomic_DNA"/>
</dbReference>
<accession>A0AAV9DFN0</accession>
<keyword evidence="3" id="KW-1185">Reference proteome</keyword>
<feature type="compositionally biased region" description="Basic and acidic residues" evidence="1">
    <location>
        <begin position="1"/>
        <end position="12"/>
    </location>
</feature>
<dbReference type="Proteomes" id="UP001180020">
    <property type="component" value="Unassembled WGS sequence"/>
</dbReference>
<evidence type="ECO:0000313" key="2">
    <source>
        <dbReference type="EMBL" id="KAK1300381.1"/>
    </source>
</evidence>
<feature type="region of interest" description="Disordered" evidence="1">
    <location>
        <begin position="1"/>
        <end position="35"/>
    </location>
</feature>
<protein>
    <submittedName>
        <fullName evidence="2">Uncharacterized protein</fullName>
    </submittedName>
</protein>
<organism evidence="2 3">
    <name type="scientific">Acorus calamus</name>
    <name type="common">Sweet flag</name>
    <dbReference type="NCBI Taxonomy" id="4465"/>
    <lineage>
        <taxon>Eukaryota</taxon>
        <taxon>Viridiplantae</taxon>
        <taxon>Streptophyta</taxon>
        <taxon>Embryophyta</taxon>
        <taxon>Tracheophyta</taxon>
        <taxon>Spermatophyta</taxon>
        <taxon>Magnoliopsida</taxon>
        <taxon>Liliopsida</taxon>
        <taxon>Acoraceae</taxon>
        <taxon>Acorus</taxon>
    </lineage>
</organism>
<evidence type="ECO:0000313" key="3">
    <source>
        <dbReference type="Proteomes" id="UP001180020"/>
    </source>
</evidence>
<proteinExistence type="predicted"/>